<dbReference type="RefSeq" id="WP_148451945.1">
    <property type="nucleotide sequence ID" value="NZ_VSDO01000002.1"/>
</dbReference>
<evidence type="ECO:0000313" key="2">
    <source>
        <dbReference type="Proteomes" id="UP000325218"/>
    </source>
</evidence>
<proteinExistence type="predicted"/>
<dbReference type="AlphaFoldDB" id="A0A5D0CTU0"/>
<accession>A0A5D0CTU0</accession>
<dbReference type="Proteomes" id="UP000325218">
    <property type="component" value="Unassembled WGS sequence"/>
</dbReference>
<dbReference type="EMBL" id="VSDO01000002">
    <property type="protein sequence ID" value="TYA13349.1"/>
    <property type="molecule type" value="Genomic_DNA"/>
</dbReference>
<keyword evidence="2" id="KW-1185">Reference proteome</keyword>
<name>A0A5D0CTU0_9BACL</name>
<reference evidence="1 2" key="1">
    <citation type="submission" date="2019-08" db="EMBL/GenBank/DDBJ databases">
        <title>Genome sequencing of Paenibacillus faecis DSM 23593(T).</title>
        <authorList>
            <person name="Kook J.-K."/>
            <person name="Park S.-N."/>
            <person name="Lim Y.K."/>
        </authorList>
    </citation>
    <scope>NUCLEOTIDE SEQUENCE [LARGE SCALE GENOMIC DNA]</scope>
    <source>
        <strain evidence="1 2">DSM 23593</strain>
    </source>
</reference>
<comment type="caution">
    <text evidence="1">The sequence shown here is derived from an EMBL/GenBank/DDBJ whole genome shotgun (WGS) entry which is preliminary data.</text>
</comment>
<sequence>MKLRVGPIVASVAVSALLLFGGWFAYRHWAVESPFEHKVNAMEGVRSVQTNITPKQVELKLDLEPGTDLGSLVQQIEREGGKWIGSREVKVVVEDKASEKLNDLWDKALFPIAQAMEKKEYTDITTTLDELQKQVKGVSAKAEMDENNVYITLTDGQASKFVILPRVPQTLGVWPNA</sequence>
<gene>
    <name evidence="1" type="ORF">FRY98_11845</name>
</gene>
<protein>
    <submittedName>
        <fullName evidence="1">Uncharacterized protein</fullName>
    </submittedName>
</protein>
<dbReference type="OrthoDB" id="2652483at2"/>
<evidence type="ECO:0000313" key="1">
    <source>
        <dbReference type="EMBL" id="TYA13349.1"/>
    </source>
</evidence>
<organism evidence="1 2">
    <name type="scientific">Paenibacillus faecis</name>
    <dbReference type="NCBI Taxonomy" id="862114"/>
    <lineage>
        <taxon>Bacteria</taxon>
        <taxon>Bacillati</taxon>
        <taxon>Bacillota</taxon>
        <taxon>Bacilli</taxon>
        <taxon>Bacillales</taxon>
        <taxon>Paenibacillaceae</taxon>
        <taxon>Paenibacillus</taxon>
    </lineage>
</organism>